<dbReference type="Proteomes" id="UP001172386">
    <property type="component" value="Unassembled WGS sequence"/>
</dbReference>
<dbReference type="EMBL" id="JAPDRQ010000130">
    <property type="protein sequence ID" value="KAJ9654160.1"/>
    <property type="molecule type" value="Genomic_DNA"/>
</dbReference>
<reference evidence="1" key="1">
    <citation type="submission" date="2022-10" db="EMBL/GenBank/DDBJ databases">
        <title>Culturing micro-colonial fungi from biological soil crusts in the Mojave desert and describing Neophaeococcomyces mojavensis, and introducing the new genera and species Taxawa tesnikishii.</title>
        <authorList>
            <person name="Kurbessoian T."/>
            <person name="Stajich J.E."/>
        </authorList>
    </citation>
    <scope>NUCLEOTIDE SEQUENCE</scope>
    <source>
        <strain evidence="1">JES_112</strain>
    </source>
</reference>
<protein>
    <submittedName>
        <fullName evidence="1">Uncharacterized protein</fullName>
    </submittedName>
</protein>
<evidence type="ECO:0000313" key="2">
    <source>
        <dbReference type="Proteomes" id="UP001172386"/>
    </source>
</evidence>
<keyword evidence="2" id="KW-1185">Reference proteome</keyword>
<comment type="caution">
    <text evidence="1">The sequence shown here is derived from an EMBL/GenBank/DDBJ whole genome shotgun (WGS) entry which is preliminary data.</text>
</comment>
<evidence type="ECO:0000313" key="1">
    <source>
        <dbReference type="EMBL" id="KAJ9654160.1"/>
    </source>
</evidence>
<organism evidence="1 2">
    <name type="scientific">Neophaeococcomyces mojaviensis</name>
    <dbReference type="NCBI Taxonomy" id="3383035"/>
    <lineage>
        <taxon>Eukaryota</taxon>
        <taxon>Fungi</taxon>
        <taxon>Dikarya</taxon>
        <taxon>Ascomycota</taxon>
        <taxon>Pezizomycotina</taxon>
        <taxon>Eurotiomycetes</taxon>
        <taxon>Chaetothyriomycetidae</taxon>
        <taxon>Chaetothyriales</taxon>
        <taxon>Chaetothyriales incertae sedis</taxon>
        <taxon>Neophaeococcomyces</taxon>
    </lineage>
</organism>
<gene>
    <name evidence="1" type="ORF">H2198_006779</name>
</gene>
<sequence>MTRPSKSMWDTDRFIEEASLDSRTKTGYCKYMNGIPIMIPTTPTQAAFFPWWPTFLTQFVSLLFTFVGLWWTSRSLRKHKDQPDMKLPITFWVQVPVDILREIAWFVKSIHGFATPKRFPWASVVLWLVPFNYIWLIRLFDKGRASISAHDARATKLINLNGKVPEYVGVKEQSECAQQPLMSQPEGCKTARKRLLERMPKLFWTSVIIAVIALLQWCLSLASLIIHWEFTWSSNPRTQTYFEIPRAIENPATIGRMPEACLDWLKSGGVQKSRLVDIEIEQFIFCLIFTIQFIACSTLIVPTVRAFLGPTRRVQYAPIYRMVEATATMGMACLGLPALATGAWILGKVVFGTSDITLRYTNDLNVTGGCTFGIVNMDKRWGYWDVEYERPLRLVMSGFGAA</sequence>
<name>A0ACC3A2Q3_9EURO</name>
<accession>A0ACC3A2Q3</accession>
<proteinExistence type="predicted"/>